<dbReference type="STRING" id="8022.A0A061ADP3"/>
<reference evidence="2" key="1">
    <citation type="journal article" date="2014" name="Nat. Commun.">
        <title>The rainbow trout genome provides novel insights into evolution after whole-genome duplication in vertebrates.</title>
        <authorList>
            <person name="Berthelot C."/>
            <person name="Brunet F."/>
            <person name="Chalopin D."/>
            <person name="Juanchich A."/>
            <person name="Bernard M."/>
            <person name="Noel B."/>
            <person name="Bento P."/>
            <person name="Da Silva C."/>
            <person name="Labadie K."/>
            <person name="Alberti A."/>
            <person name="Aury J.M."/>
            <person name="Louis A."/>
            <person name="Dehais P."/>
            <person name="Bardou P."/>
            <person name="Montfort J."/>
            <person name="Klopp C."/>
            <person name="Cabau C."/>
            <person name="Gaspin C."/>
            <person name="Thorgaard G.H."/>
            <person name="Boussaha M."/>
            <person name="Quillet E."/>
            <person name="Guyomard R."/>
            <person name="Galiana D."/>
            <person name="Bobe J."/>
            <person name="Volff J.N."/>
            <person name="Genet C."/>
            <person name="Wincker P."/>
            <person name="Jaillon O."/>
            <person name="Roest Crollius H."/>
            <person name="Guiguen Y."/>
        </authorList>
    </citation>
    <scope>NUCLEOTIDE SEQUENCE [LARGE SCALE GENOMIC DNA]</scope>
</reference>
<dbReference type="EMBL" id="FR973860">
    <property type="protein sequence ID" value="CDR18012.1"/>
    <property type="molecule type" value="Genomic_DNA"/>
</dbReference>
<feature type="compositionally biased region" description="Acidic residues" evidence="1">
    <location>
        <begin position="11"/>
        <end position="22"/>
    </location>
</feature>
<sequence>MVLILDFISQEPDDQEASEDQDTSPPEDTSLYPHSSPGTTTQFQQNNHGQPYTGPAAQLMNNPQHPGPAPSTPGPEPGPRAQENWESTEEVPSTSTAPTSPKE</sequence>
<feature type="compositionally biased region" description="Pro residues" evidence="1">
    <location>
        <begin position="65"/>
        <end position="78"/>
    </location>
</feature>
<feature type="region of interest" description="Disordered" evidence="1">
    <location>
        <begin position="1"/>
        <end position="103"/>
    </location>
</feature>
<name>A0A061ADP3_ONCMY</name>
<feature type="compositionally biased region" description="Polar residues" evidence="1">
    <location>
        <begin position="90"/>
        <end position="103"/>
    </location>
</feature>
<protein>
    <submittedName>
        <fullName evidence="2">Uncharacterized protein</fullName>
    </submittedName>
</protein>
<gene>
    <name evidence="2" type="ORF">GSONMT00062240001</name>
</gene>
<evidence type="ECO:0000256" key="1">
    <source>
        <dbReference type="SAM" id="MobiDB-lite"/>
    </source>
</evidence>
<evidence type="ECO:0000313" key="3">
    <source>
        <dbReference type="Proteomes" id="UP000193380"/>
    </source>
</evidence>
<dbReference type="AlphaFoldDB" id="A0A061ADP3"/>
<proteinExistence type="predicted"/>
<accession>A0A061ADP3</accession>
<organism evidence="2 3">
    <name type="scientific">Oncorhynchus mykiss</name>
    <name type="common">Rainbow trout</name>
    <name type="synonym">Salmo gairdneri</name>
    <dbReference type="NCBI Taxonomy" id="8022"/>
    <lineage>
        <taxon>Eukaryota</taxon>
        <taxon>Metazoa</taxon>
        <taxon>Chordata</taxon>
        <taxon>Craniata</taxon>
        <taxon>Vertebrata</taxon>
        <taxon>Euteleostomi</taxon>
        <taxon>Actinopterygii</taxon>
        <taxon>Neopterygii</taxon>
        <taxon>Teleostei</taxon>
        <taxon>Protacanthopterygii</taxon>
        <taxon>Salmoniformes</taxon>
        <taxon>Salmonidae</taxon>
        <taxon>Salmoninae</taxon>
        <taxon>Oncorhynchus</taxon>
    </lineage>
</organism>
<reference evidence="2" key="2">
    <citation type="submission" date="2014-03" db="EMBL/GenBank/DDBJ databases">
        <authorList>
            <person name="Genoscope - CEA"/>
        </authorList>
    </citation>
    <scope>NUCLEOTIDE SEQUENCE</scope>
</reference>
<feature type="compositionally biased region" description="Polar residues" evidence="1">
    <location>
        <begin position="23"/>
        <end position="50"/>
    </location>
</feature>
<evidence type="ECO:0000313" key="2">
    <source>
        <dbReference type="EMBL" id="CDR18012.1"/>
    </source>
</evidence>
<dbReference type="Proteomes" id="UP000193380">
    <property type="component" value="Unassembled WGS sequence"/>
</dbReference>
<dbReference type="PaxDb" id="8022-A0A061ADP3"/>